<comment type="caution">
    <text evidence="1">The sequence shown here is derived from an EMBL/GenBank/DDBJ whole genome shotgun (WGS) entry which is preliminary data.</text>
</comment>
<evidence type="ECO:0000313" key="1">
    <source>
        <dbReference type="EMBL" id="MBT9433172.1"/>
    </source>
</evidence>
<dbReference type="Proteomes" id="UP000811282">
    <property type="component" value="Unassembled WGS sequence"/>
</dbReference>
<accession>A0ABS5YEL8</accession>
<name>A0ABS5YEL8_9GAMM</name>
<proteinExistence type="predicted"/>
<organism evidence="1 2">
    <name type="scientific">Candidatus Sodalis endolongispinus</name>
    <dbReference type="NCBI Taxonomy" id="2812662"/>
    <lineage>
        <taxon>Bacteria</taxon>
        <taxon>Pseudomonadati</taxon>
        <taxon>Pseudomonadota</taxon>
        <taxon>Gammaproteobacteria</taxon>
        <taxon>Enterobacterales</taxon>
        <taxon>Bruguierivoracaceae</taxon>
        <taxon>Sodalis</taxon>
    </lineage>
</organism>
<evidence type="ECO:0000313" key="2">
    <source>
        <dbReference type="Proteomes" id="UP000811282"/>
    </source>
</evidence>
<keyword evidence="2" id="KW-1185">Reference proteome</keyword>
<gene>
    <name evidence="1" type="ORF">JZM24_15520</name>
</gene>
<sequence length="113" mass="12327">MKVGKPEVSFEVSKPHGVNIAIGLKWPVAEFGDAVDSLSPTNHQQSYISSTVNVNMLFNKHGLEKERLTISDTHLMLQDRLVFGSPIQEGINASPPLLTRGTLHTLCEVASTC</sequence>
<reference evidence="1 2" key="1">
    <citation type="journal article" date="2021" name="Genome Biol. Evol.">
        <title>The evolution of interdependence in a four-way mealybug symbiosis.</title>
        <authorList>
            <person name="Garber A.I."/>
            <person name="Kupper M."/>
            <person name="Laetsch D.R."/>
            <person name="Weldon S.R."/>
            <person name="Ladinsky M.S."/>
            <person name="Bjorkman P.J."/>
            <person name="McCutcheon J.P."/>
        </authorList>
    </citation>
    <scope>NUCLEOTIDE SEQUENCE [LARGE SCALE GENOMIC DNA]</scope>
    <source>
        <strain evidence="1">SOD</strain>
    </source>
</reference>
<dbReference type="EMBL" id="JAFJYC010000002">
    <property type="protein sequence ID" value="MBT9433172.1"/>
    <property type="molecule type" value="Genomic_DNA"/>
</dbReference>
<protein>
    <submittedName>
        <fullName evidence="1">Uncharacterized protein</fullName>
    </submittedName>
</protein>
<dbReference type="RefSeq" id="WP_215670785.1">
    <property type="nucleotide sequence ID" value="NZ_JAFJYC010000002.1"/>
</dbReference>